<accession>A0A5P8FII8</accession>
<name>A0A5P8FII8_9MICO</name>
<gene>
    <name evidence="2" type="ORF">EEW87_001990</name>
</gene>
<keyword evidence="1" id="KW-0812">Transmembrane</keyword>
<feature type="transmembrane region" description="Helical" evidence="1">
    <location>
        <begin position="7"/>
        <end position="27"/>
    </location>
</feature>
<dbReference type="KEGG" id="jme:EEW87_001990"/>
<proteinExistence type="predicted"/>
<organism evidence="2 3">
    <name type="scientific">Janibacter melonis</name>
    <dbReference type="NCBI Taxonomy" id="262209"/>
    <lineage>
        <taxon>Bacteria</taxon>
        <taxon>Bacillati</taxon>
        <taxon>Actinomycetota</taxon>
        <taxon>Actinomycetes</taxon>
        <taxon>Micrococcales</taxon>
        <taxon>Intrasporangiaceae</taxon>
        <taxon>Janibacter</taxon>
    </lineage>
</organism>
<dbReference type="EMBL" id="CP044548">
    <property type="protein sequence ID" value="QFQ29359.1"/>
    <property type="molecule type" value="Genomic_DNA"/>
</dbReference>
<dbReference type="GeneID" id="59163211"/>
<protein>
    <submittedName>
        <fullName evidence="2">Uncharacterized protein</fullName>
    </submittedName>
</protein>
<feature type="transmembrane region" description="Helical" evidence="1">
    <location>
        <begin position="33"/>
        <end position="58"/>
    </location>
</feature>
<dbReference type="Proteomes" id="UP000271708">
    <property type="component" value="Chromosome"/>
</dbReference>
<dbReference type="AlphaFoldDB" id="A0A5P8FII8"/>
<evidence type="ECO:0000313" key="2">
    <source>
        <dbReference type="EMBL" id="QFQ29359.1"/>
    </source>
</evidence>
<sequence length="62" mass="6525">MGPDSYLAFGISMVVFAVTGLLVGVVFDLTGIGANWTVSITMAVCGTLMGATALAMWVRQRR</sequence>
<keyword evidence="1" id="KW-1133">Transmembrane helix</keyword>
<evidence type="ECO:0000313" key="3">
    <source>
        <dbReference type="Proteomes" id="UP000271708"/>
    </source>
</evidence>
<reference evidence="2 3" key="1">
    <citation type="submission" date="2019-09" db="EMBL/GenBank/DDBJ databases">
        <title>Complete Genome Sequence of Janibacter melonis M714 with both human health impact and industrial applications.</title>
        <authorList>
            <person name="Jin M."/>
            <person name="Zhao Q.R."/>
        </authorList>
    </citation>
    <scope>NUCLEOTIDE SEQUENCE [LARGE SCALE GENOMIC DNA]</scope>
    <source>
        <strain evidence="2 3">M714</strain>
    </source>
</reference>
<dbReference type="RefSeq" id="WP_123091405.1">
    <property type="nucleotide sequence ID" value="NZ_CAJFZZ010000039.1"/>
</dbReference>
<evidence type="ECO:0000256" key="1">
    <source>
        <dbReference type="SAM" id="Phobius"/>
    </source>
</evidence>
<keyword evidence="1" id="KW-0472">Membrane</keyword>